<dbReference type="RefSeq" id="XP_020554085.1">
    <property type="nucleotide sequence ID" value="XM_020698426.1"/>
</dbReference>
<dbReference type="Pfam" id="PF05922">
    <property type="entry name" value="Inhibitor_I9"/>
    <property type="match status" value="1"/>
</dbReference>
<dbReference type="PRINTS" id="PR00723">
    <property type="entry name" value="SUBTILISIN"/>
</dbReference>
<sequence length="714" mass="76583">MKDPSVARLLFFLINLHLSVSLGQRQVYIVHIGYQSAGRTLVEIEDDHFSYLTSVKNSEEEAKASLLYSYKNIINGFSALLTPDEAEKLSDMDGVVSVIKSEPTSYRTQTTRSWEFTDLLARGNSGFINGDDASLSNYRKDVIVGVLDTGVWPESQSFSDQGMDPVPQSWKGICQPGVGFNASHCNRKLIGARYYLKGYEAHYGPLNETTDFRSARDRDGHGTHTASTVAGREVPHTTLLGGFANGTAAGGAPMARLAIYKVCWAIPGQSTIFESTCPGEDMLAAFDDAIADGVHVISISIVPYQLSSYREDVIALGAFHAAKQDIVVVASCGNSGPAPSTVRNVAPWIISVAASSIDRVFSSPVLLGNGMKIEGQSVTPHKLSMMHPLIYAGDAEIPGTTYSETSGLCLSGTLSKELIQGKIVLCLRGYSTNVEKGLEVRRAGGLGFILQNPVDGISISVDAHVLPGTAVLSNDSATILNYIKSNKNPRARIVSARTALGSKPSPFVAGFSSTGPNALDPSILKPDITAPGLNILAAWSEATSPTKLFDDNRVVKYNILSGTSMSCPHVALDPGLIYDATYTDYLLYLCNYNSSNPSIDPSFTCPDEIPSPTDLNYPSIAVSNISSSGISIKRTVTNVGGGASVYKVRVEAPAGYTVEISPDTMNFSSFGQKESFNIFIRPGSAGLRTDYAFGWYTWSDGIHRVRSPIVVSSH</sequence>
<evidence type="ECO:0000259" key="12">
    <source>
        <dbReference type="Pfam" id="PF17766"/>
    </source>
</evidence>
<evidence type="ECO:0000313" key="13">
    <source>
        <dbReference type="Proteomes" id="UP000504604"/>
    </source>
</evidence>
<keyword evidence="3 8" id="KW-0732">Signal</keyword>
<dbReference type="InterPro" id="IPR003137">
    <property type="entry name" value="PA_domain"/>
</dbReference>
<comment type="similarity">
    <text evidence="1 7">Belongs to the peptidase S8 family.</text>
</comment>
<protein>
    <submittedName>
        <fullName evidence="14">Subtilisin-like protease SBT5.6</fullName>
    </submittedName>
</protein>
<evidence type="ECO:0000256" key="7">
    <source>
        <dbReference type="PROSITE-ProRule" id="PRU01240"/>
    </source>
</evidence>
<name>A0A8M8VC38_SESIN</name>
<reference evidence="14" key="1">
    <citation type="submission" date="2025-08" db="UniProtKB">
        <authorList>
            <consortium name="RefSeq"/>
        </authorList>
    </citation>
    <scope>IDENTIFICATION</scope>
</reference>
<dbReference type="Gene3D" id="3.50.30.30">
    <property type="match status" value="1"/>
</dbReference>
<feature type="domain" description="Inhibitor I9" evidence="11">
    <location>
        <begin position="27"/>
        <end position="103"/>
    </location>
</feature>
<dbReference type="GO" id="GO:0004252">
    <property type="term" value="F:serine-type endopeptidase activity"/>
    <property type="evidence" value="ECO:0007669"/>
    <property type="project" value="UniProtKB-UniRule"/>
</dbReference>
<gene>
    <name evidence="14" type="primary">LOC105175718</name>
</gene>
<evidence type="ECO:0000256" key="3">
    <source>
        <dbReference type="ARBA" id="ARBA00022729"/>
    </source>
</evidence>
<evidence type="ECO:0000256" key="1">
    <source>
        <dbReference type="ARBA" id="ARBA00011073"/>
    </source>
</evidence>
<dbReference type="KEGG" id="sind:105175718"/>
<feature type="active site" description="Charge relay system" evidence="6 7">
    <location>
        <position position="221"/>
    </location>
</feature>
<feature type="domain" description="Peptidase S8/S53" evidence="9">
    <location>
        <begin position="140"/>
        <end position="571"/>
    </location>
</feature>
<dbReference type="InterPro" id="IPR041469">
    <property type="entry name" value="Subtilisin-like_FN3"/>
</dbReference>
<keyword evidence="4 7" id="KW-0378">Hydrolase</keyword>
<dbReference type="Gene3D" id="2.60.40.2310">
    <property type="match status" value="1"/>
</dbReference>
<feature type="active site" description="Charge relay system" evidence="6 7">
    <location>
        <position position="148"/>
    </location>
</feature>
<dbReference type="InterPro" id="IPR037045">
    <property type="entry name" value="S8pro/Inhibitor_I9_sf"/>
</dbReference>
<dbReference type="InterPro" id="IPR000209">
    <property type="entry name" value="Peptidase_S8/S53_dom"/>
</dbReference>
<feature type="signal peptide" evidence="8">
    <location>
        <begin position="1"/>
        <end position="23"/>
    </location>
</feature>
<keyword evidence="5 7" id="KW-0720">Serine protease</keyword>
<evidence type="ECO:0000259" key="9">
    <source>
        <dbReference type="Pfam" id="PF00082"/>
    </source>
</evidence>
<dbReference type="SUPFAM" id="SSF52743">
    <property type="entry name" value="Subtilisin-like"/>
    <property type="match status" value="1"/>
</dbReference>
<dbReference type="OrthoDB" id="206201at2759"/>
<dbReference type="InterPro" id="IPR010259">
    <property type="entry name" value="S8pro/Inhibitor_I9"/>
</dbReference>
<evidence type="ECO:0000256" key="6">
    <source>
        <dbReference type="PIRSR" id="PIRSR615500-1"/>
    </source>
</evidence>
<feature type="domain" description="Subtilisin-like protease fibronectin type-III" evidence="12">
    <location>
        <begin position="614"/>
        <end position="711"/>
    </location>
</feature>
<dbReference type="Gene3D" id="3.30.70.80">
    <property type="entry name" value="Peptidase S8 propeptide/proteinase inhibitor I9"/>
    <property type="match status" value="1"/>
</dbReference>
<dbReference type="InterPro" id="IPR036852">
    <property type="entry name" value="Peptidase_S8/S53_dom_sf"/>
</dbReference>
<evidence type="ECO:0000256" key="2">
    <source>
        <dbReference type="ARBA" id="ARBA00022670"/>
    </source>
</evidence>
<evidence type="ECO:0000256" key="5">
    <source>
        <dbReference type="ARBA" id="ARBA00022825"/>
    </source>
</evidence>
<dbReference type="Gene3D" id="3.40.50.200">
    <property type="entry name" value="Peptidase S8/S53 domain"/>
    <property type="match status" value="1"/>
</dbReference>
<accession>A0A8M8VC38</accession>
<dbReference type="AlphaFoldDB" id="A0A8M8VC38"/>
<dbReference type="InterPro" id="IPR045051">
    <property type="entry name" value="SBT"/>
</dbReference>
<feature type="chain" id="PRO_5035461506" evidence="8">
    <location>
        <begin position="24"/>
        <end position="714"/>
    </location>
</feature>
<dbReference type="PANTHER" id="PTHR10795">
    <property type="entry name" value="PROPROTEIN CONVERTASE SUBTILISIN/KEXIN"/>
    <property type="match status" value="1"/>
</dbReference>
<dbReference type="FunFam" id="3.50.30.30:FF:000005">
    <property type="entry name" value="subtilisin-like protease SBT1.5"/>
    <property type="match status" value="1"/>
</dbReference>
<dbReference type="Pfam" id="PF00082">
    <property type="entry name" value="Peptidase_S8"/>
    <property type="match status" value="1"/>
</dbReference>
<dbReference type="CDD" id="cd02120">
    <property type="entry name" value="PA_subtilisin_like"/>
    <property type="match status" value="1"/>
</dbReference>
<dbReference type="Pfam" id="PF02225">
    <property type="entry name" value="PA"/>
    <property type="match status" value="1"/>
</dbReference>
<feature type="domain" description="PA" evidence="10">
    <location>
        <begin position="416"/>
        <end position="475"/>
    </location>
</feature>
<keyword evidence="2 7" id="KW-0645">Protease</keyword>
<evidence type="ECO:0000313" key="14">
    <source>
        <dbReference type="RefSeq" id="XP_020554085.1"/>
    </source>
</evidence>
<dbReference type="Proteomes" id="UP000504604">
    <property type="component" value="Linkage group LG12"/>
</dbReference>
<dbReference type="Pfam" id="PF17766">
    <property type="entry name" value="fn3_6"/>
    <property type="match status" value="1"/>
</dbReference>
<organism evidence="13 14">
    <name type="scientific">Sesamum indicum</name>
    <name type="common">Oriental sesame</name>
    <name type="synonym">Sesamum orientale</name>
    <dbReference type="NCBI Taxonomy" id="4182"/>
    <lineage>
        <taxon>Eukaryota</taxon>
        <taxon>Viridiplantae</taxon>
        <taxon>Streptophyta</taxon>
        <taxon>Embryophyta</taxon>
        <taxon>Tracheophyta</taxon>
        <taxon>Spermatophyta</taxon>
        <taxon>Magnoliopsida</taxon>
        <taxon>eudicotyledons</taxon>
        <taxon>Gunneridae</taxon>
        <taxon>Pentapetalae</taxon>
        <taxon>asterids</taxon>
        <taxon>lamiids</taxon>
        <taxon>Lamiales</taxon>
        <taxon>Pedaliaceae</taxon>
        <taxon>Sesamum</taxon>
    </lineage>
</organism>
<evidence type="ECO:0000259" key="10">
    <source>
        <dbReference type="Pfam" id="PF02225"/>
    </source>
</evidence>
<evidence type="ECO:0000256" key="8">
    <source>
        <dbReference type="SAM" id="SignalP"/>
    </source>
</evidence>
<dbReference type="CDD" id="cd04852">
    <property type="entry name" value="Peptidases_S8_3"/>
    <property type="match status" value="1"/>
</dbReference>
<feature type="active site" description="Charge relay system" evidence="6 7">
    <location>
        <position position="564"/>
    </location>
</feature>
<evidence type="ECO:0000256" key="4">
    <source>
        <dbReference type="ARBA" id="ARBA00022801"/>
    </source>
</evidence>
<dbReference type="GeneID" id="105175718"/>
<dbReference type="PROSITE" id="PS51892">
    <property type="entry name" value="SUBTILASE"/>
    <property type="match status" value="1"/>
</dbReference>
<dbReference type="GO" id="GO:0006508">
    <property type="term" value="P:proteolysis"/>
    <property type="evidence" value="ECO:0007669"/>
    <property type="project" value="UniProtKB-KW"/>
</dbReference>
<keyword evidence="13" id="KW-1185">Reference proteome</keyword>
<proteinExistence type="inferred from homology"/>
<dbReference type="InterPro" id="IPR015500">
    <property type="entry name" value="Peptidase_S8_subtilisin-rel"/>
</dbReference>
<evidence type="ECO:0000259" key="11">
    <source>
        <dbReference type="Pfam" id="PF05922"/>
    </source>
</evidence>
<dbReference type="InterPro" id="IPR034197">
    <property type="entry name" value="Peptidases_S8_3"/>
</dbReference>